<dbReference type="InterPro" id="IPR036291">
    <property type="entry name" value="NAD(P)-bd_dom_sf"/>
</dbReference>
<evidence type="ECO:0000256" key="8">
    <source>
        <dbReference type="ARBA" id="ARBA00048202"/>
    </source>
</evidence>
<dbReference type="PROSITE" id="PS00837">
    <property type="entry name" value="ALADH_PNT_2"/>
    <property type="match status" value="1"/>
</dbReference>
<evidence type="ECO:0000256" key="1">
    <source>
        <dbReference type="ARBA" id="ARBA00003943"/>
    </source>
</evidence>
<proteinExistence type="inferred from homology"/>
<evidence type="ECO:0000256" key="5">
    <source>
        <dbReference type="ARBA" id="ARBA00022857"/>
    </source>
</evidence>
<dbReference type="EMBL" id="JBHTBJ010000007">
    <property type="protein sequence ID" value="MFC7274874.1"/>
    <property type="molecule type" value="Genomic_DNA"/>
</dbReference>
<dbReference type="RefSeq" id="WP_378967340.1">
    <property type="nucleotide sequence ID" value="NZ_JBHTBJ010000007.1"/>
</dbReference>
<evidence type="ECO:0000259" key="9">
    <source>
        <dbReference type="SMART" id="SM01002"/>
    </source>
</evidence>
<accession>A0ABW2HSY6</accession>
<comment type="function">
    <text evidence="1">The transhydrogenation between NADH and NADP is coupled to respiration and ATP hydrolysis and functions as a proton pump across the membrane.</text>
</comment>
<evidence type="ECO:0000313" key="11">
    <source>
        <dbReference type="EMBL" id="MFC7274874.1"/>
    </source>
</evidence>
<keyword evidence="12" id="KW-1185">Reference proteome</keyword>
<dbReference type="PANTHER" id="PTHR10160">
    <property type="entry name" value="NAD(P) TRANSHYDROGENASE"/>
    <property type="match status" value="1"/>
</dbReference>
<dbReference type="Pfam" id="PF01262">
    <property type="entry name" value="AlaDh_PNT_C"/>
    <property type="match status" value="1"/>
</dbReference>
<dbReference type="Pfam" id="PF05222">
    <property type="entry name" value="AlaDh_PNT_N"/>
    <property type="match status" value="1"/>
</dbReference>
<keyword evidence="4" id="KW-0547">Nucleotide-binding</keyword>
<dbReference type="SUPFAM" id="SSF51735">
    <property type="entry name" value="NAD(P)-binding Rossmann-fold domains"/>
    <property type="match status" value="1"/>
</dbReference>
<dbReference type="SMART" id="SM01002">
    <property type="entry name" value="AlaDh_PNT_C"/>
    <property type="match status" value="1"/>
</dbReference>
<keyword evidence="7" id="KW-0520">NAD</keyword>
<dbReference type="SUPFAM" id="SSF52283">
    <property type="entry name" value="Formate/glycerate dehydrogenase catalytic domain-like"/>
    <property type="match status" value="1"/>
</dbReference>
<sequence length="380" mass="38879">MTTVGVLRETAGRERRVALPPDGAERLRKQDVEVLVETGAGHRAWFEDVSYTGAGCAVGSRRQVYAESDIVLCLHPPEDAGDCRPGQVLIGLLGVLHDPGLAQRLAATGVTAISLDLLPRTLSRAQAMDALTSQANVAGYKAALLAAEAYPGFFPMLMTAAGTTRPAQVLVLGAGVAGLQAIATARRLGALVTGYDVREAARADLASTGAAVLDLGTPSADAEGGYARELTGDEAQAQLRGLARAVPRFDVVITTAQVPGGSPPLLVAADALAAMRPGSVVIDLASTAAGGNVEGSVPDTRTVTDGGVTVIGAANLAATVPSAASTAYGRNLLALIAALMPGGEVVLDLDDEIQQAVIVTHGGHVVHPRVKALFEREIRS</sequence>
<dbReference type="SMART" id="SM01003">
    <property type="entry name" value="AlaDh_PNT_N"/>
    <property type="match status" value="1"/>
</dbReference>
<evidence type="ECO:0000259" key="10">
    <source>
        <dbReference type="SMART" id="SM01003"/>
    </source>
</evidence>
<comment type="catalytic activity">
    <reaction evidence="8">
        <text>NAD(+) + NADPH + H(+)(in) = NADH + NADP(+) + H(+)(out)</text>
        <dbReference type="Rhea" id="RHEA:47992"/>
        <dbReference type="ChEBI" id="CHEBI:15378"/>
        <dbReference type="ChEBI" id="CHEBI:57540"/>
        <dbReference type="ChEBI" id="CHEBI:57783"/>
        <dbReference type="ChEBI" id="CHEBI:57945"/>
        <dbReference type="ChEBI" id="CHEBI:58349"/>
        <dbReference type="EC" id="7.1.1.1"/>
    </reaction>
</comment>
<name>A0ABW2HSY6_9ACTN</name>
<dbReference type="Proteomes" id="UP001596548">
    <property type="component" value="Unassembled WGS sequence"/>
</dbReference>
<dbReference type="PANTHER" id="PTHR10160:SF19">
    <property type="entry name" value="PROTON-TRANSLOCATING NAD(P)(+) TRANSHYDROGENASE"/>
    <property type="match status" value="1"/>
</dbReference>
<evidence type="ECO:0000256" key="7">
    <source>
        <dbReference type="ARBA" id="ARBA00023027"/>
    </source>
</evidence>
<dbReference type="Gene3D" id="3.40.50.720">
    <property type="entry name" value="NAD(P)-binding Rossmann-like Domain"/>
    <property type="match status" value="2"/>
</dbReference>
<reference evidence="12" key="1">
    <citation type="journal article" date="2019" name="Int. J. Syst. Evol. Microbiol.">
        <title>The Global Catalogue of Microorganisms (GCM) 10K type strain sequencing project: providing services to taxonomists for standard genome sequencing and annotation.</title>
        <authorList>
            <consortium name="The Broad Institute Genomics Platform"/>
            <consortium name="The Broad Institute Genome Sequencing Center for Infectious Disease"/>
            <person name="Wu L."/>
            <person name="Ma J."/>
        </authorList>
    </citation>
    <scope>NUCLEOTIDE SEQUENCE [LARGE SCALE GENOMIC DNA]</scope>
    <source>
        <strain evidence="12">XZYJT-10</strain>
    </source>
</reference>
<dbReference type="InterPro" id="IPR008143">
    <property type="entry name" value="Ala_DH/PNT_CS2"/>
</dbReference>
<comment type="similarity">
    <text evidence="2">Belongs to the AlaDH/PNT family.</text>
</comment>
<comment type="caution">
    <text evidence="11">The sequence shown here is derived from an EMBL/GenBank/DDBJ whole genome shotgun (WGS) entry which is preliminary data.</text>
</comment>
<feature type="domain" description="Alanine dehydrogenase/pyridine nucleotide transhydrogenase N-terminal" evidence="10">
    <location>
        <begin position="5"/>
        <end position="138"/>
    </location>
</feature>
<dbReference type="InterPro" id="IPR007886">
    <property type="entry name" value="AlaDH/PNT_N"/>
</dbReference>
<dbReference type="CDD" id="cd05304">
    <property type="entry name" value="Rubrum_tdh"/>
    <property type="match status" value="1"/>
</dbReference>
<keyword evidence="5" id="KW-0521">NADP</keyword>
<keyword evidence="6" id="KW-1278">Translocase</keyword>
<feature type="domain" description="Alanine dehydrogenase/pyridine nucleotide transhydrogenase NAD(H)-binding" evidence="9">
    <location>
        <begin position="147"/>
        <end position="312"/>
    </location>
</feature>
<dbReference type="EC" id="7.1.1.1" evidence="3"/>
<dbReference type="InterPro" id="IPR007698">
    <property type="entry name" value="AlaDH/PNT_NAD(H)-bd"/>
</dbReference>
<organism evidence="11 12">
    <name type="scientific">Paractinoplanes rhizophilus</name>
    <dbReference type="NCBI Taxonomy" id="1416877"/>
    <lineage>
        <taxon>Bacteria</taxon>
        <taxon>Bacillati</taxon>
        <taxon>Actinomycetota</taxon>
        <taxon>Actinomycetes</taxon>
        <taxon>Micromonosporales</taxon>
        <taxon>Micromonosporaceae</taxon>
        <taxon>Paractinoplanes</taxon>
    </lineage>
</organism>
<evidence type="ECO:0000256" key="3">
    <source>
        <dbReference type="ARBA" id="ARBA00012943"/>
    </source>
</evidence>
<protein>
    <recommendedName>
        <fullName evidence="3">proton-translocating NAD(P)(+) transhydrogenase</fullName>
        <ecNumber evidence="3">7.1.1.1</ecNumber>
    </recommendedName>
</protein>
<evidence type="ECO:0000256" key="2">
    <source>
        <dbReference type="ARBA" id="ARBA00005689"/>
    </source>
</evidence>
<evidence type="ECO:0000313" key="12">
    <source>
        <dbReference type="Proteomes" id="UP001596548"/>
    </source>
</evidence>
<evidence type="ECO:0000256" key="6">
    <source>
        <dbReference type="ARBA" id="ARBA00022967"/>
    </source>
</evidence>
<gene>
    <name evidence="11" type="ORF">ACFQS1_12835</name>
</gene>
<evidence type="ECO:0000256" key="4">
    <source>
        <dbReference type="ARBA" id="ARBA00022741"/>
    </source>
</evidence>